<dbReference type="RefSeq" id="WP_161743685.1">
    <property type="nucleotide sequence ID" value="NZ_JAAAMV010000009.1"/>
</dbReference>
<dbReference type="Pfam" id="PF00440">
    <property type="entry name" value="TetR_N"/>
    <property type="match status" value="1"/>
</dbReference>
<feature type="DNA-binding region" description="H-T-H motif" evidence="4">
    <location>
        <begin position="31"/>
        <end position="50"/>
    </location>
</feature>
<dbReference type="PANTHER" id="PTHR47506:SF1">
    <property type="entry name" value="HTH-TYPE TRANSCRIPTIONAL REGULATOR YJDC"/>
    <property type="match status" value="1"/>
</dbReference>
<feature type="domain" description="HTH tetR-type" evidence="5">
    <location>
        <begin position="8"/>
        <end position="68"/>
    </location>
</feature>
<dbReference type="InterPro" id="IPR036271">
    <property type="entry name" value="Tet_transcr_reg_TetR-rel_C_sf"/>
</dbReference>
<organism evidence="6 7">
    <name type="scientific">Paenibacillus glycinis</name>
    <dbReference type="NCBI Taxonomy" id="2697035"/>
    <lineage>
        <taxon>Bacteria</taxon>
        <taxon>Bacillati</taxon>
        <taxon>Bacillota</taxon>
        <taxon>Bacilli</taxon>
        <taxon>Bacillales</taxon>
        <taxon>Paenibacillaceae</taxon>
        <taxon>Paenibacillus</taxon>
    </lineage>
</organism>
<dbReference type="EMBL" id="JAAAMV010000009">
    <property type="protein sequence ID" value="NBD24877.1"/>
    <property type="molecule type" value="Genomic_DNA"/>
</dbReference>
<keyword evidence="2 4" id="KW-0238">DNA-binding</keyword>
<gene>
    <name evidence="6" type="ORF">GT019_13410</name>
</gene>
<proteinExistence type="predicted"/>
<dbReference type="SUPFAM" id="SSF48498">
    <property type="entry name" value="Tetracyclin repressor-like, C-terminal domain"/>
    <property type="match status" value="1"/>
</dbReference>
<dbReference type="PANTHER" id="PTHR47506">
    <property type="entry name" value="TRANSCRIPTIONAL REGULATORY PROTEIN"/>
    <property type="match status" value="1"/>
</dbReference>
<sequence length="196" mass="21572">MALGRPRAFDIELALHHALELFWRKGYEGTSLSDLTEAMKINKSSFYATFESKERLFFKVLDYYFDGPSRETAAALTQPTARKVIETYLGAVADLTTNPINPPGCLTIRGAIACAEESEPVRQALTARRIDAEQALKLRLEQARSGGELPERADLAQLTRFIMTVAAGMSIQAANGANRDELEAVIATTVQVLDIH</sequence>
<evidence type="ECO:0000256" key="1">
    <source>
        <dbReference type="ARBA" id="ARBA00023015"/>
    </source>
</evidence>
<evidence type="ECO:0000256" key="4">
    <source>
        <dbReference type="PROSITE-ProRule" id="PRU00335"/>
    </source>
</evidence>
<dbReference type="Gene3D" id="1.10.357.10">
    <property type="entry name" value="Tetracycline Repressor, domain 2"/>
    <property type="match status" value="1"/>
</dbReference>
<evidence type="ECO:0000313" key="6">
    <source>
        <dbReference type="EMBL" id="NBD24877.1"/>
    </source>
</evidence>
<dbReference type="PROSITE" id="PS50977">
    <property type="entry name" value="HTH_TETR_2"/>
    <property type="match status" value="1"/>
</dbReference>
<dbReference type="InterPro" id="IPR001647">
    <property type="entry name" value="HTH_TetR"/>
</dbReference>
<reference evidence="6 7" key="1">
    <citation type="submission" date="2020-01" db="EMBL/GenBank/DDBJ databases">
        <title>Paenibacillus soybeanensis sp. nov. isolated from the nodules of soybean (Glycine max(L.) Merr).</title>
        <authorList>
            <person name="Wang H."/>
        </authorList>
    </citation>
    <scope>NUCLEOTIDE SEQUENCE [LARGE SCALE GENOMIC DNA]</scope>
    <source>
        <strain evidence="6 7">T1</strain>
    </source>
</reference>
<keyword evidence="7" id="KW-1185">Reference proteome</keyword>
<accession>A0ABW9XQE8</accession>
<dbReference type="InterPro" id="IPR011075">
    <property type="entry name" value="TetR_C"/>
</dbReference>
<comment type="caution">
    <text evidence="6">The sequence shown here is derived from an EMBL/GenBank/DDBJ whole genome shotgun (WGS) entry which is preliminary data.</text>
</comment>
<keyword evidence="3" id="KW-0804">Transcription</keyword>
<evidence type="ECO:0000259" key="5">
    <source>
        <dbReference type="PROSITE" id="PS50977"/>
    </source>
</evidence>
<protein>
    <submittedName>
        <fullName evidence="6">TetR family transcriptional regulator</fullName>
    </submittedName>
</protein>
<dbReference type="Proteomes" id="UP000665561">
    <property type="component" value="Unassembled WGS sequence"/>
</dbReference>
<evidence type="ECO:0000256" key="3">
    <source>
        <dbReference type="ARBA" id="ARBA00023163"/>
    </source>
</evidence>
<name>A0ABW9XQE8_9BACL</name>
<dbReference type="InterPro" id="IPR009057">
    <property type="entry name" value="Homeodomain-like_sf"/>
</dbReference>
<dbReference type="Pfam" id="PF16925">
    <property type="entry name" value="TetR_C_13"/>
    <property type="match status" value="1"/>
</dbReference>
<dbReference type="SUPFAM" id="SSF46689">
    <property type="entry name" value="Homeodomain-like"/>
    <property type="match status" value="1"/>
</dbReference>
<dbReference type="Gene3D" id="1.10.10.60">
    <property type="entry name" value="Homeodomain-like"/>
    <property type="match status" value="1"/>
</dbReference>
<evidence type="ECO:0000256" key="2">
    <source>
        <dbReference type="ARBA" id="ARBA00023125"/>
    </source>
</evidence>
<keyword evidence="1" id="KW-0805">Transcription regulation</keyword>
<evidence type="ECO:0000313" key="7">
    <source>
        <dbReference type="Proteomes" id="UP000665561"/>
    </source>
</evidence>